<dbReference type="Gene3D" id="4.10.1180.10">
    <property type="entry name" value="tm1086 domain"/>
    <property type="match status" value="1"/>
</dbReference>
<gene>
    <name evidence="3" type="ORF">AVDCRST_MAG93-5451</name>
</gene>
<evidence type="ECO:0000313" key="3">
    <source>
        <dbReference type="EMBL" id="CAA9314937.1"/>
    </source>
</evidence>
<proteinExistence type="predicted"/>
<evidence type="ECO:0000259" key="1">
    <source>
        <dbReference type="Pfam" id="PF14505"/>
    </source>
</evidence>
<dbReference type="Gene3D" id="2.40.10.170">
    <property type="match status" value="1"/>
</dbReference>
<evidence type="ECO:0000259" key="2">
    <source>
        <dbReference type="Pfam" id="PF20999"/>
    </source>
</evidence>
<dbReference type="AlphaFoldDB" id="A0A6J4KUV0"/>
<dbReference type="InterPro" id="IPR048399">
    <property type="entry name" value="DUF4438_C"/>
</dbReference>
<sequence length="284" mass="29949">MLRTNIDDLVCMGVTGFVSAPTLERSPYRPDTEGIGTILIGMSGVVYNARVGDAAYGWTGDHVEPGVSIAHPNSDVDHAMHYLACVGNEAVVTSGLAKGARGIVTGEHARLLIDFAPDVLEQLCVGDAIMIKTHGRGMRFLDCPGVLPKKAGPNLIRAWGLELSPEGKLRVPVVGVIPAHIMGSGAELTPEFVDQDLMTGDRAALAELGIDQLKLGDLVAVMDTDHRYGRGYKLGGVSIGVIMHGDSIMTGHGPGCQDLMACAEGEIEPVINPDANIARLLAIR</sequence>
<dbReference type="EMBL" id="CADCTR010001838">
    <property type="protein sequence ID" value="CAA9314937.1"/>
    <property type="molecule type" value="Genomic_DNA"/>
</dbReference>
<dbReference type="InterPro" id="IPR044909">
    <property type="entry name" value="TM_1086_sf"/>
</dbReference>
<organism evidence="3">
    <name type="scientific">uncultured Chloroflexia bacterium</name>
    <dbReference type="NCBI Taxonomy" id="1672391"/>
    <lineage>
        <taxon>Bacteria</taxon>
        <taxon>Bacillati</taxon>
        <taxon>Chloroflexota</taxon>
        <taxon>Chloroflexia</taxon>
        <taxon>environmental samples</taxon>
    </lineage>
</organism>
<evidence type="ECO:0008006" key="4">
    <source>
        <dbReference type="Google" id="ProtNLM"/>
    </source>
</evidence>
<feature type="domain" description="DUF4438" evidence="2">
    <location>
        <begin position="164"/>
        <end position="281"/>
    </location>
</feature>
<accession>A0A6J4KUV0</accession>
<feature type="domain" description="DUF4438" evidence="1">
    <location>
        <begin position="28"/>
        <end position="156"/>
    </location>
</feature>
<name>A0A6J4KUV0_9CHLR</name>
<reference evidence="3" key="1">
    <citation type="submission" date="2020-02" db="EMBL/GenBank/DDBJ databases">
        <authorList>
            <person name="Meier V. D."/>
        </authorList>
    </citation>
    <scope>NUCLEOTIDE SEQUENCE</scope>
    <source>
        <strain evidence="3">AVDCRST_MAG93</strain>
    </source>
</reference>
<dbReference type="Pfam" id="PF20999">
    <property type="entry name" value="DUF4438_C"/>
    <property type="match status" value="1"/>
</dbReference>
<dbReference type="InterPro" id="IPR029433">
    <property type="entry name" value="DUF4438_N"/>
</dbReference>
<protein>
    <recommendedName>
        <fullName evidence="4">DUF4438 domain-containing protein</fullName>
    </recommendedName>
</protein>
<dbReference type="InterPro" id="IPR044910">
    <property type="entry name" value="TM_1086_SG_dom"/>
</dbReference>
<dbReference type="Gene3D" id="2.102.30.10">
    <property type="entry name" value="tm1086 (SG structure) domain"/>
    <property type="match status" value="1"/>
</dbReference>
<dbReference type="Pfam" id="PF14505">
    <property type="entry name" value="DUF4438"/>
    <property type="match status" value="1"/>
</dbReference>